<feature type="domain" description="D-alanyl-D-alanine carboxypeptidase-like core" evidence="1">
    <location>
        <begin position="225"/>
        <end position="334"/>
    </location>
</feature>
<reference evidence="3" key="1">
    <citation type="submission" date="2017-08" db="EMBL/GenBank/DDBJ databases">
        <title>A dynamic microbial community with high functional redundancy inhabits the cold, oxic subseafloor aquifer.</title>
        <authorList>
            <person name="Tully B.J."/>
            <person name="Wheat C.G."/>
            <person name="Glazer B.T."/>
            <person name="Huber J.A."/>
        </authorList>
    </citation>
    <scope>NUCLEOTIDE SEQUENCE [LARGE SCALE GENOMIC DNA]</scope>
</reference>
<dbReference type="AlphaFoldDB" id="A0A2A4WU82"/>
<dbReference type="InterPro" id="IPR003709">
    <property type="entry name" value="VanY-like_core_dom"/>
</dbReference>
<dbReference type="GO" id="GO:0008233">
    <property type="term" value="F:peptidase activity"/>
    <property type="evidence" value="ECO:0007669"/>
    <property type="project" value="InterPro"/>
</dbReference>
<dbReference type="Pfam" id="PF02557">
    <property type="entry name" value="VanY"/>
    <property type="match status" value="1"/>
</dbReference>
<dbReference type="InterPro" id="IPR052179">
    <property type="entry name" value="DD-CPase-like"/>
</dbReference>
<dbReference type="EMBL" id="NVUL01000124">
    <property type="protein sequence ID" value="PCI73377.1"/>
    <property type="molecule type" value="Genomic_DNA"/>
</dbReference>
<dbReference type="SUPFAM" id="SSF55166">
    <property type="entry name" value="Hedgehog/DD-peptidase"/>
    <property type="match status" value="1"/>
</dbReference>
<comment type="caution">
    <text evidence="2">The sequence shown here is derived from an EMBL/GenBank/DDBJ whole genome shotgun (WGS) entry which is preliminary data.</text>
</comment>
<dbReference type="GO" id="GO:0006508">
    <property type="term" value="P:proteolysis"/>
    <property type="evidence" value="ECO:0007669"/>
    <property type="project" value="InterPro"/>
</dbReference>
<dbReference type="PANTHER" id="PTHR34385:SF1">
    <property type="entry name" value="PEPTIDOGLYCAN L-ALANYL-D-GLUTAMATE ENDOPEPTIDASE CWLK"/>
    <property type="match status" value="1"/>
</dbReference>
<dbReference type="CDD" id="cd14814">
    <property type="entry name" value="Peptidase_M15"/>
    <property type="match status" value="1"/>
</dbReference>
<protein>
    <recommendedName>
        <fullName evidence="1">D-alanyl-D-alanine carboxypeptidase-like core domain-containing protein</fullName>
    </recommendedName>
</protein>
<proteinExistence type="predicted"/>
<dbReference type="Gene3D" id="3.30.1380.10">
    <property type="match status" value="1"/>
</dbReference>
<evidence type="ECO:0000313" key="3">
    <source>
        <dbReference type="Proteomes" id="UP000218767"/>
    </source>
</evidence>
<dbReference type="InterPro" id="IPR009045">
    <property type="entry name" value="Zn_M74/Hedgehog-like"/>
</dbReference>
<dbReference type="Proteomes" id="UP000218767">
    <property type="component" value="Unassembled WGS sequence"/>
</dbReference>
<name>A0A2A4WU82_9GAMM</name>
<sequence>MNKREFLEGFFTASTVTFGGHFMWQRISQQSLLLANSPIVDPRNTTLTAGENIASFQFTPIELKSVQPAEGIPIPAPVITPEKDPNIPFEVADLEEVQVESYLRKIRNFDAIFASDIYLDPRYEPLLLRTTQHLSRVERHIGHGHFNLMSFDEMLQHGRDFSQIGKFEADELNFIEEVFFANPHRYGFFGKKISAEITDFIPRHDVAKIANTGHYLLRGESETLYKQIKKDVGNEVILTSGVRSIVKQMHLFLAKAIEANGNLSRASRSLAPPGHSYHGVGDFDIGKIGYGAKNFTADFSKTAEYQKIARLGYVDIRYPTDNLFGVRFEPWHIKIT</sequence>
<evidence type="ECO:0000313" key="2">
    <source>
        <dbReference type="EMBL" id="PCI73377.1"/>
    </source>
</evidence>
<organism evidence="2 3">
    <name type="scientific">SAR86 cluster bacterium</name>
    <dbReference type="NCBI Taxonomy" id="2030880"/>
    <lineage>
        <taxon>Bacteria</taxon>
        <taxon>Pseudomonadati</taxon>
        <taxon>Pseudomonadota</taxon>
        <taxon>Gammaproteobacteria</taxon>
        <taxon>SAR86 cluster</taxon>
    </lineage>
</organism>
<gene>
    <name evidence="2" type="ORF">COB20_16270</name>
</gene>
<evidence type="ECO:0000259" key="1">
    <source>
        <dbReference type="Pfam" id="PF02557"/>
    </source>
</evidence>
<dbReference type="PANTHER" id="PTHR34385">
    <property type="entry name" value="D-ALANYL-D-ALANINE CARBOXYPEPTIDASE"/>
    <property type="match status" value="1"/>
</dbReference>
<accession>A0A2A4WU82</accession>